<proteinExistence type="predicted"/>
<name>A0ABV7AN94_9RHOB</name>
<reference evidence="2" key="1">
    <citation type="journal article" date="2019" name="Int. J. Syst. Evol. Microbiol.">
        <title>The Global Catalogue of Microorganisms (GCM) 10K type strain sequencing project: providing services to taxonomists for standard genome sequencing and annotation.</title>
        <authorList>
            <consortium name="The Broad Institute Genomics Platform"/>
            <consortium name="The Broad Institute Genome Sequencing Center for Infectious Disease"/>
            <person name="Wu L."/>
            <person name="Ma J."/>
        </authorList>
    </citation>
    <scope>NUCLEOTIDE SEQUENCE [LARGE SCALE GENOMIC DNA]</scope>
    <source>
        <strain evidence="2">KCTC 62192</strain>
    </source>
</reference>
<comment type="caution">
    <text evidence="1">The sequence shown here is derived from an EMBL/GenBank/DDBJ whole genome shotgun (WGS) entry which is preliminary data.</text>
</comment>
<organism evidence="1 2">
    <name type="scientific">Acidimangrovimonas pyrenivorans</name>
    <dbReference type="NCBI Taxonomy" id="2030798"/>
    <lineage>
        <taxon>Bacteria</taxon>
        <taxon>Pseudomonadati</taxon>
        <taxon>Pseudomonadota</taxon>
        <taxon>Alphaproteobacteria</taxon>
        <taxon>Rhodobacterales</taxon>
        <taxon>Paracoccaceae</taxon>
        <taxon>Acidimangrovimonas</taxon>
    </lineage>
</organism>
<sequence length="128" mass="14587">MNIGASKDAGRGHALARMAAQWLTLIRFQANKAAPIFSPSVSHYHDMLDPSADETACFKACKNMRRHVQRHMQLEQMKGEEAYMRARPVDPYSAHWKTTRHGAELTAIAWLLKEAMQEFESTTDNVDR</sequence>
<protein>
    <submittedName>
        <fullName evidence="1">Uncharacterized protein</fullName>
    </submittedName>
</protein>
<keyword evidence="2" id="KW-1185">Reference proteome</keyword>
<dbReference type="RefSeq" id="WP_377834942.1">
    <property type="nucleotide sequence ID" value="NZ_JBHRSK010000017.1"/>
</dbReference>
<dbReference type="EMBL" id="JBHRSK010000017">
    <property type="protein sequence ID" value="MFC2970182.1"/>
    <property type="molecule type" value="Genomic_DNA"/>
</dbReference>
<evidence type="ECO:0000313" key="1">
    <source>
        <dbReference type="EMBL" id="MFC2970182.1"/>
    </source>
</evidence>
<accession>A0ABV7AN94</accession>
<gene>
    <name evidence="1" type="ORF">ACFOES_18945</name>
</gene>
<evidence type="ECO:0000313" key="2">
    <source>
        <dbReference type="Proteomes" id="UP001595443"/>
    </source>
</evidence>
<dbReference type="Proteomes" id="UP001595443">
    <property type="component" value="Unassembled WGS sequence"/>
</dbReference>